<name>A0ABR2EMH1_9ROSI</name>
<evidence type="ECO:0008006" key="4">
    <source>
        <dbReference type="Google" id="ProtNLM"/>
    </source>
</evidence>
<dbReference type="EMBL" id="JBBPBM010000012">
    <property type="protein sequence ID" value="KAK8563202.1"/>
    <property type="molecule type" value="Genomic_DNA"/>
</dbReference>
<comment type="caution">
    <text evidence="2">The sequence shown here is derived from an EMBL/GenBank/DDBJ whole genome shotgun (WGS) entry which is preliminary data.</text>
</comment>
<accession>A0ABR2EMH1</accession>
<keyword evidence="1" id="KW-0732">Signal</keyword>
<proteinExistence type="predicted"/>
<feature type="chain" id="PRO_5047326857" description="Secreted protein" evidence="1">
    <location>
        <begin position="27"/>
        <end position="85"/>
    </location>
</feature>
<organism evidence="2 3">
    <name type="scientific">Hibiscus sabdariffa</name>
    <name type="common">roselle</name>
    <dbReference type="NCBI Taxonomy" id="183260"/>
    <lineage>
        <taxon>Eukaryota</taxon>
        <taxon>Viridiplantae</taxon>
        <taxon>Streptophyta</taxon>
        <taxon>Embryophyta</taxon>
        <taxon>Tracheophyta</taxon>
        <taxon>Spermatophyta</taxon>
        <taxon>Magnoliopsida</taxon>
        <taxon>eudicotyledons</taxon>
        <taxon>Gunneridae</taxon>
        <taxon>Pentapetalae</taxon>
        <taxon>rosids</taxon>
        <taxon>malvids</taxon>
        <taxon>Malvales</taxon>
        <taxon>Malvaceae</taxon>
        <taxon>Malvoideae</taxon>
        <taxon>Hibiscus</taxon>
    </lineage>
</organism>
<evidence type="ECO:0000313" key="3">
    <source>
        <dbReference type="Proteomes" id="UP001472677"/>
    </source>
</evidence>
<dbReference type="Proteomes" id="UP001472677">
    <property type="component" value="Unassembled WGS sequence"/>
</dbReference>
<keyword evidence="3" id="KW-1185">Reference proteome</keyword>
<sequence>MTEISTSRSLHFLLFFASVSLHLISGFCDDSKDSKNSSKMKSDVVNTGTKKMMNSRLSLACGTSCTVRIELIIFEAEMASVGCVV</sequence>
<feature type="signal peptide" evidence="1">
    <location>
        <begin position="1"/>
        <end position="26"/>
    </location>
</feature>
<evidence type="ECO:0000256" key="1">
    <source>
        <dbReference type="SAM" id="SignalP"/>
    </source>
</evidence>
<evidence type="ECO:0000313" key="2">
    <source>
        <dbReference type="EMBL" id="KAK8563202.1"/>
    </source>
</evidence>
<reference evidence="2 3" key="1">
    <citation type="journal article" date="2024" name="G3 (Bethesda)">
        <title>Genome assembly of Hibiscus sabdariffa L. provides insights into metabolisms of medicinal natural products.</title>
        <authorList>
            <person name="Kim T."/>
        </authorList>
    </citation>
    <scope>NUCLEOTIDE SEQUENCE [LARGE SCALE GENOMIC DNA]</scope>
    <source>
        <strain evidence="2">TK-2024</strain>
        <tissue evidence="2">Old leaves</tissue>
    </source>
</reference>
<gene>
    <name evidence="2" type="ORF">V6N12_011255</name>
</gene>
<protein>
    <recommendedName>
        <fullName evidence="4">Secreted protein</fullName>
    </recommendedName>
</protein>